<protein>
    <submittedName>
        <fullName evidence="2">Uncharacterized protein</fullName>
    </submittedName>
</protein>
<organism evidence="2 3">
    <name type="scientific">Rhipicephalus microplus</name>
    <name type="common">Cattle tick</name>
    <name type="synonym">Boophilus microplus</name>
    <dbReference type="NCBI Taxonomy" id="6941"/>
    <lineage>
        <taxon>Eukaryota</taxon>
        <taxon>Metazoa</taxon>
        <taxon>Ecdysozoa</taxon>
        <taxon>Arthropoda</taxon>
        <taxon>Chelicerata</taxon>
        <taxon>Arachnida</taxon>
        <taxon>Acari</taxon>
        <taxon>Parasitiformes</taxon>
        <taxon>Ixodida</taxon>
        <taxon>Ixodoidea</taxon>
        <taxon>Ixodidae</taxon>
        <taxon>Rhipicephalinae</taxon>
        <taxon>Rhipicephalus</taxon>
        <taxon>Boophilus</taxon>
    </lineage>
</organism>
<dbReference type="EMBL" id="JABSTU010000005">
    <property type="protein sequence ID" value="KAH8030807.1"/>
    <property type="molecule type" value="Genomic_DNA"/>
</dbReference>
<reference evidence="2" key="1">
    <citation type="journal article" date="2020" name="Cell">
        <title>Large-Scale Comparative Analyses of Tick Genomes Elucidate Their Genetic Diversity and Vector Capacities.</title>
        <authorList>
            <consortium name="Tick Genome and Microbiome Consortium (TIGMIC)"/>
            <person name="Jia N."/>
            <person name="Wang J."/>
            <person name="Shi W."/>
            <person name="Du L."/>
            <person name="Sun Y."/>
            <person name="Zhan W."/>
            <person name="Jiang J.F."/>
            <person name="Wang Q."/>
            <person name="Zhang B."/>
            <person name="Ji P."/>
            <person name="Bell-Sakyi L."/>
            <person name="Cui X.M."/>
            <person name="Yuan T.T."/>
            <person name="Jiang B.G."/>
            <person name="Yang W.F."/>
            <person name="Lam T.T."/>
            <person name="Chang Q.C."/>
            <person name="Ding S.J."/>
            <person name="Wang X.J."/>
            <person name="Zhu J.G."/>
            <person name="Ruan X.D."/>
            <person name="Zhao L."/>
            <person name="Wei J.T."/>
            <person name="Ye R.Z."/>
            <person name="Que T.C."/>
            <person name="Du C.H."/>
            <person name="Zhou Y.H."/>
            <person name="Cheng J.X."/>
            <person name="Dai P.F."/>
            <person name="Guo W.B."/>
            <person name="Han X.H."/>
            <person name="Huang E.J."/>
            <person name="Li L.F."/>
            <person name="Wei W."/>
            <person name="Gao Y.C."/>
            <person name="Liu J.Z."/>
            <person name="Shao H.Z."/>
            <person name="Wang X."/>
            <person name="Wang C.C."/>
            <person name="Yang T.C."/>
            <person name="Huo Q.B."/>
            <person name="Li W."/>
            <person name="Chen H.Y."/>
            <person name="Chen S.E."/>
            <person name="Zhou L.G."/>
            <person name="Ni X.B."/>
            <person name="Tian J.H."/>
            <person name="Sheng Y."/>
            <person name="Liu T."/>
            <person name="Pan Y.S."/>
            <person name="Xia L.Y."/>
            <person name="Li J."/>
            <person name="Zhao F."/>
            <person name="Cao W.C."/>
        </authorList>
    </citation>
    <scope>NUCLEOTIDE SEQUENCE</scope>
    <source>
        <strain evidence="2">Rmic-2018</strain>
    </source>
</reference>
<feature type="region of interest" description="Disordered" evidence="1">
    <location>
        <begin position="442"/>
        <end position="482"/>
    </location>
</feature>
<feature type="compositionally biased region" description="Low complexity" evidence="1">
    <location>
        <begin position="459"/>
        <end position="470"/>
    </location>
</feature>
<dbReference type="Proteomes" id="UP000821866">
    <property type="component" value="Chromosome 3"/>
</dbReference>
<evidence type="ECO:0000313" key="2">
    <source>
        <dbReference type="EMBL" id="KAH8030807.1"/>
    </source>
</evidence>
<dbReference type="AlphaFoldDB" id="A0A9J6E924"/>
<gene>
    <name evidence="2" type="ORF">HPB51_011851</name>
</gene>
<accession>A0A9J6E924</accession>
<proteinExistence type="predicted"/>
<feature type="compositionally biased region" description="Low complexity" evidence="1">
    <location>
        <begin position="1"/>
        <end position="26"/>
    </location>
</feature>
<name>A0A9J6E924_RHIMP</name>
<evidence type="ECO:0000256" key="1">
    <source>
        <dbReference type="SAM" id="MobiDB-lite"/>
    </source>
</evidence>
<reference evidence="2" key="2">
    <citation type="submission" date="2021-09" db="EMBL/GenBank/DDBJ databases">
        <authorList>
            <person name="Jia N."/>
            <person name="Wang J."/>
            <person name="Shi W."/>
            <person name="Du L."/>
            <person name="Sun Y."/>
            <person name="Zhan W."/>
            <person name="Jiang J."/>
            <person name="Wang Q."/>
            <person name="Zhang B."/>
            <person name="Ji P."/>
            <person name="Sakyi L.B."/>
            <person name="Cui X."/>
            <person name="Yuan T."/>
            <person name="Jiang B."/>
            <person name="Yang W."/>
            <person name="Lam T.T.-Y."/>
            <person name="Chang Q."/>
            <person name="Ding S."/>
            <person name="Wang X."/>
            <person name="Zhu J."/>
            <person name="Ruan X."/>
            <person name="Zhao L."/>
            <person name="Wei J."/>
            <person name="Que T."/>
            <person name="Du C."/>
            <person name="Cheng J."/>
            <person name="Dai P."/>
            <person name="Han X."/>
            <person name="Huang E."/>
            <person name="Gao Y."/>
            <person name="Liu J."/>
            <person name="Shao H."/>
            <person name="Ye R."/>
            <person name="Li L."/>
            <person name="Wei W."/>
            <person name="Wang X."/>
            <person name="Wang C."/>
            <person name="Huo Q."/>
            <person name="Li W."/>
            <person name="Guo W."/>
            <person name="Chen H."/>
            <person name="Chen S."/>
            <person name="Zhou L."/>
            <person name="Zhou L."/>
            <person name="Ni X."/>
            <person name="Tian J."/>
            <person name="Zhou Y."/>
            <person name="Sheng Y."/>
            <person name="Liu T."/>
            <person name="Pan Y."/>
            <person name="Xia L."/>
            <person name="Li J."/>
            <person name="Zhao F."/>
            <person name="Cao W."/>
        </authorList>
    </citation>
    <scope>NUCLEOTIDE SEQUENCE</scope>
    <source>
        <strain evidence="2">Rmic-2018</strain>
        <tissue evidence="2">Larvae</tissue>
    </source>
</reference>
<keyword evidence="3" id="KW-1185">Reference proteome</keyword>
<dbReference type="VEuPathDB" id="VectorBase:LOC119187170"/>
<comment type="caution">
    <text evidence="2">The sequence shown here is derived from an EMBL/GenBank/DDBJ whole genome shotgun (WGS) entry which is preliminary data.</text>
</comment>
<sequence length="482" mass="53712">MEQSASLASSKPSESSQHSSQTSSKTKSSEHDKGNEVVPGLLYYEFLPLVRRSKTTGLLEFQGFNDVVERASDWYRQICGYRVVSMETVQFKFRDRDPASSSSSSGEAKGERSLRSDEDGTRLPLSAQKHYYGDGLRQAVRQVWLFPCEAHINGGVELGYLDLVPQLVERPAGCTRYETVPDLLERFNAEQATGARPVPGKVIGVESRDVRQPEKMRRDVDQGDGFGYFQLFSLRVFFYRGLPTRERIQIRDVVPKPLDDYAFEEFPCVLKRASQWLQSESPLKLYNLQTLFVKAKIDVPPGTALSRKVRTLVRYLKVLRIVYSTFPESAADFASLRSPRCMSHRVFMPALTRDGRDLPVAEAIRALKADMSLWSVGLRGNILCAESLTVDYDPSGRGPSKINASAPSKSEIMAATNAGGAAQRRARVVLYFRVYTDAPEPVQKAAAPPSTSVSRPRMSANSDALSSRSSVPAVTNRKCRIM</sequence>
<feature type="region of interest" description="Disordered" evidence="1">
    <location>
        <begin position="95"/>
        <end position="120"/>
    </location>
</feature>
<feature type="compositionally biased region" description="Basic and acidic residues" evidence="1">
    <location>
        <begin position="108"/>
        <end position="120"/>
    </location>
</feature>
<evidence type="ECO:0000313" key="3">
    <source>
        <dbReference type="Proteomes" id="UP000821866"/>
    </source>
</evidence>
<feature type="region of interest" description="Disordered" evidence="1">
    <location>
        <begin position="1"/>
        <end position="34"/>
    </location>
</feature>